<dbReference type="Pfam" id="PF00027">
    <property type="entry name" value="cNMP_binding"/>
    <property type="match status" value="1"/>
</dbReference>
<feature type="domain" description="Cyclic nucleotide-binding" evidence="4">
    <location>
        <begin position="17"/>
        <end position="137"/>
    </location>
</feature>
<dbReference type="InterPro" id="IPR036390">
    <property type="entry name" value="WH_DNA-bd_sf"/>
</dbReference>
<dbReference type="GO" id="GO:0005829">
    <property type="term" value="C:cytosol"/>
    <property type="evidence" value="ECO:0007669"/>
    <property type="project" value="TreeGrafter"/>
</dbReference>
<dbReference type="Gene3D" id="1.10.10.10">
    <property type="entry name" value="Winged helix-like DNA-binding domain superfamily/Winged helix DNA-binding domain"/>
    <property type="match status" value="1"/>
</dbReference>
<dbReference type="InterPro" id="IPR000595">
    <property type="entry name" value="cNMP-bd_dom"/>
</dbReference>
<name>A0A1J5RZD5_9ZZZZ</name>
<dbReference type="InterPro" id="IPR050397">
    <property type="entry name" value="Env_Response_Regulators"/>
</dbReference>
<dbReference type="PROSITE" id="PS51063">
    <property type="entry name" value="HTH_CRP_2"/>
    <property type="match status" value="1"/>
</dbReference>
<dbReference type="SUPFAM" id="SSF46785">
    <property type="entry name" value="Winged helix' DNA-binding domain"/>
    <property type="match status" value="1"/>
</dbReference>
<dbReference type="AlphaFoldDB" id="A0A1J5RZD5"/>
<keyword evidence="2" id="KW-0238">DNA-binding</keyword>
<dbReference type="PRINTS" id="PR00103">
    <property type="entry name" value="CAMPKINASE"/>
</dbReference>
<organism evidence="6">
    <name type="scientific">mine drainage metagenome</name>
    <dbReference type="NCBI Taxonomy" id="410659"/>
    <lineage>
        <taxon>unclassified sequences</taxon>
        <taxon>metagenomes</taxon>
        <taxon>ecological metagenomes</taxon>
    </lineage>
</organism>
<evidence type="ECO:0000256" key="1">
    <source>
        <dbReference type="ARBA" id="ARBA00023015"/>
    </source>
</evidence>
<dbReference type="EMBL" id="MLJW01000135">
    <property type="protein sequence ID" value="OIQ97279.1"/>
    <property type="molecule type" value="Genomic_DNA"/>
</dbReference>
<dbReference type="PROSITE" id="PS00042">
    <property type="entry name" value="HTH_CRP_1"/>
    <property type="match status" value="1"/>
</dbReference>
<dbReference type="PANTHER" id="PTHR24567:SF74">
    <property type="entry name" value="HTH-TYPE TRANSCRIPTIONAL REGULATOR ARCR"/>
    <property type="match status" value="1"/>
</dbReference>
<dbReference type="InterPro" id="IPR014710">
    <property type="entry name" value="RmlC-like_jellyroll"/>
</dbReference>
<feature type="domain" description="HTH crp-type" evidence="5">
    <location>
        <begin position="151"/>
        <end position="220"/>
    </location>
</feature>
<reference evidence="6" key="1">
    <citation type="submission" date="2016-10" db="EMBL/GenBank/DDBJ databases">
        <title>Sequence of Gallionella enrichment culture.</title>
        <authorList>
            <person name="Poehlein A."/>
            <person name="Muehling M."/>
            <person name="Daniel R."/>
        </authorList>
    </citation>
    <scope>NUCLEOTIDE SEQUENCE</scope>
</reference>
<gene>
    <name evidence="6" type="primary">vfr_1</name>
    <name evidence="6" type="ORF">GALL_206790</name>
</gene>
<dbReference type="SUPFAM" id="SSF51206">
    <property type="entry name" value="cAMP-binding domain-like"/>
    <property type="match status" value="1"/>
</dbReference>
<dbReference type="Pfam" id="PF13545">
    <property type="entry name" value="HTH_Crp_2"/>
    <property type="match status" value="1"/>
</dbReference>
<dbReference type="InterPro" id="IPR018335">
    <property type="entry name" value="Tscrpt_reg_HTH_Crp-type_CS"/>
</dbReference>
<dbReference type="InterPro" id="IPR018488">
    <property type="entry name" value="cNMP-bd_CS"/>
</dbReference>
<dbReference type="Gene3D" id="2.60.120.10">
    <property type="entry name" value="Jelly Rolls"/>
    <property type="match status" value="1"/>
</dbReference>
<dbReference type="GO" id="GO:0003677">
    <property type="term" value="F:DNA binding"/>
    <property type="evidence" value="ECO:0007669"/>
    <property type="project" value="UniProtKB-KW"/>
</dbReference>
<dbReference type="GO" id="GO:0003700">
    <property type="term" value="F:DNA-binding transcription factor activity"/>
    <property type="evidence" value="ECO:0007669"/>
    <property type="project" value="InterPro"/>
</dbReference>
<dbReference type="CDD" id="cd00038">
    <property type="entry name" value="CAP_ED"/>
    <property type="match status" value="1"/>
</dbReference>
<dbReference type="PROSITE" id="PS00889">
    <property type="entry name" value="CNMP_BINDING_2"/>
    <property type="match status" value="1"/>
</dbReference>
<accession>A0A1J5RZD5</accession>
<dbReference type="PROSITE" id="PS50042">
    <property type="entry name" value="CNMP_BINDING_3"/>
    <property type="match status" value="1"/>
</dbReference>
<evidence type="ECO:0000256" key="3">
    <source>
        <dbReference type="ARBA" id="ARBA00023163"/>
    </source>
</evidence>
<dbReference type="PRINTS" id="PR00034">
    <property type="entry name" value="HTHCRP"/>
</dbReference>
<keyword evidence="6" id="KW-0675">Receptor</keyword>
<keyword evidence="1" id="KW-0805">Transcription regulation</keyword>
<evidence type="ECO:0000259" key="4">
    <source>
        <dbReference type="PROSITE" id="PS50042"/>
    </source>
</evidence>
<proteinExistence type="predicted"/>
<keyword evidence="3" id="KW-0804">Transcription</keyword>
<sequence>MAQDTQVSIVALRTLPMFEALAEDRLAAIVKVASLRRIERQTVVLHAGDRTDNLYLVLSGSLKVLIEGDDGREVILSMLGPGEFFGEMGIIDDHPRSATVKTTEPSNLVVISKADFQRCLADNFDVSLFIMRSLVKRLRQADRKIESLSLMDVYGRAARLLLELAEERDGRKVVTRKITRQDIARMIGASREMVSRVMRDLQSGGLIDERDGCIWLCGEADGSQAGPV</sequence>
<evidence type="ECO:0000256" key="2">
    <source>
        <dbReference type="ARBA" id="ARBA00023125"/>
    </source>
</evidence>
<dbReference type="InterPro" id="IPR012318">
    <property type="entry name" value="HTH_CRP"/>
</dbReference>
<dbReference type="SMART" id="SM00419">
    <property type="entry name" value="HTH_CRP"/>
    <property type="match status" value="1"/>
</dbReference>
<protein>
    <submittedName>
        <fullName evidence="6">Cyclic AMP receptor-like protein</fullName>
    </submittedName>
</protein>
<evidence type="ECO:0000259" key="5">
    <source>
        <dbReference type="PROSITE" id="PS51063"/>
    </source>
</evidence>
<comment type="caution">
    <text evidence="6">The sequence shown here is derived from an EMBL/GenBank/DDBJ whole genome shotgun (WGS) entry which is preliminary data.</text>
</comment>
<evidence type="ECO:0000313" key="6">
    <source>
        <dbReference type="EMBL" id="OIQ97279.1"/>
    </source>
</evidence>
<dbReference type="InterPro" id="IPR018490">
    <property type="entry name" value="cNMP-bd_dom_sf"/>
</dbReference>
<dbReference type="InterPro" id="IPR036388">
    <property type="entry name" value="WH-like_DNA-bd_sf"/>
</dbReference>
<dbReference type="SMART" id="SM00100">
    <property type="entry name" value="cNMP"/>
    <property type="match status" value="1"/>
</dbReference>
<dbReference type="PANTHER" id="PTHR24567">
    <property type="entry name" value="CRP FAMILY TRANSCRIPTIONAL REGULATORY PROTEIN"/>
    <property type="match status" value="1"/>
</dbReference>